<dbReference type="InterPro" id="IPR036318">
    <property type="entry name" value="FAD-bd_PCMH-like_sf"/>
</dbReference>
<accession>A0AAE0WS72</accession>
<evidence type="ECO:0000313" key="4">
    <source>
        <dbReference type="EMBL" id="KAK3676873.1"/>
    </source>
</evidence>
<keyword evidence="5" id="KW-1185">Reference proteome</keyword>
<gene>
    <name evidence="4" type="ORF">LTR78_003077</name>
</gene>
<name>A0AAE0WS72_9PEZI</name>
<evidence type="ECO:0000259" key="3">
    <source>
        <dbReference type="PROSITE" id="PS51387"/>
    </source>
</evidence>
<dbReference type="Gene3D" id="3.30.465.10">
    <property type="match status" value="2"/>
</dbReference>
<dbReference type="GO" id="GO:0016491">
    <property type="term" value="F:oxidoreductase activity"/>
    <property type="evidence" value="ECO:0007669"/>
    <property type="project" value="UniProtKB-KW"/>
</dbReference>
<dbReference type="EMBL" id="JAUTXT010000008">
    <property type="protein sequence ID" value="KAK3676873.1"/>
    <property type="molecule type" value="Genomic_DNA"/>
</dbReference>
<feature type="domain" description="FAD-binding PCMH-type" evidence="3">
    <location>
        <begin position="42"/>
        <end position="225"/>
    </location>
</feature>
<comment type="caution">
    <text evidence="4">The sequence shown here is derived from an EMBL/GenBank/DDBJ whole genome shotgun (WGS) entry which is preliminary data.</text>
</comment>
<organism evidence="4 5">
    <name type="scientific">Recurvomyces mirabilis</name>
    <dbReference type="NCBI Taxonomy" id="574656"/>
    <lineage>
        <taxon>Eukaryota</taxon>
        <taxon>Fungi</taxon>
        <taxon>Dikarya</taxon>
        <taxon>Ascomycota</taxon>
        <taxon>Pezizomycotina</taxon>
        <taxon>Dothideomycetes</taxon>
        <taxon>Dothideomycetidae</taxon>
        <taxon>Mycosphaerellales</taxon>
        <taxon>Teratosphaeriaceae</taxon>
        <taxon>Recurvomyces</taxon>
    </lineage>
</organism>
<dbReference type="InterPro" id="IPR006094">
    <property type="entry name" value="Oxid_FAD_bind_N"/>
</dbReference>
<comment type="similarity">
    <text evidence="1">Belongs to the oxygen-dependent FAD-linked oxidoreductase family.</text>
</comment>
<dbReference type="InterPro" id="IPR016169">
    <property type="entry name" value="FAD-bd_PCMH_sub2"/>
</dbReference>
<dbReference type="Gene3D" id="3.40.462.20">
    <property type="match status" value="1"/>
</dbReference>
<dbReference type="Proteomes" id="UP001274830">
    <property type="component" value="Unassembled WGS sequence"/>
</dbReference>
<dbReference type="InterPro" id="IPR016166">
    <property type="entry name" value="FAD-bd_PCMH"/>
</dbReference>
<keyword evidence="2" id="KW-0560">Oxidoreductase</keyword>
<evidence type="ECO:0000256" key="1">
    <source>
        <dbReference type="ARBA" id="ARBA00005466"/>
    </source>
</evidence>
<dbReference type="SUPFAM" id="SSF56176">
    <property type="entry name" value="FAD-binding/transporter-associated domain-like"/>
    <property type="match status" value="1"/>
</dbReference>
<dbReference type="InterPro" id="IPR050432">
    <property type="entry name" value="FAD-linked_Oxidoreductases_BP"/>
</dbReference>
<proteinExistence type="inferred from homology"/>
<dbReference type="Pfam" id="PF08031">
    <property type="entry name" value="BBE"/>
    <property type="match status" value="1"/>
</dbReference>
<dbReference type="PROSITE" id="PS51387">
    <property type="entry name" value="FAD_PCMH"/>
    <property type="match status" value="1"/>
</dbReference>
<dbReference type="Pfam" id="PF01565">
    <property type="entry name" value="FAD_binding_4"/>
    <property type="match status" value="1"/>
</dbReference>
<sequence>MAWSWTDPFFHLNDSIEMLSALYQGMTCQPPTIFNKTNSCTQGGYPSYVVNITNVAQVQLAVNFARNSGIRLVVKNTGHDFFGKSGGAGSLSIWTHHLKQVAFMPSYKDSSYAGPALKAGVGIQGYELYRAASDMGYIAMGGECPSVSAMGGWIQGGGHSPFVTTNRDHNPDLYWALRGGGGSTFGVVTSVVTRIHKDVPAITAASWSLATGGNVSTDMFKAALKSYFSTFPNGADNGIYSHFNIFNFGGAMTWTMAPYFAVNKTQSQAQAVLQSWLDKMKALGAPITPKWQTYTNFYDAYNASFPVEGVNNKGVVTASCMFPRETFANQTLFNATFDEWWSNIEAGMALIGYNIAPTWQRGGSQQTAVNPAWRTGIGYFITGIVQDLTQSAAVLTEQRQNFTDTTMKQWHDLTPTSGAYLNEADRLQPDFQWAFWVSKYPQLLQLKKKYDPKNVFYAWTAVGSEYFTVKSADGFPDENGRVCLNASPVEYVAQGPACTQC</sequence>
<protein>
    <recommendedName>
        <fullName evidence="3">FAD-binding PCMH-type domain-containing protein</fullName>
    </recommendedName>
</protein>
<dbReference type="PANTHER" id="PTHR13878">
    <property type="entry name" value="GULONOLACTONE OXIDASE"/>
    <property type="match status" value="1"/>
</dbReference>
<evidence type="ECO:0000256" key="2">
    <source>
        <dbReference type="ARBA" id="ARBA00023002"/>
    </source>
</evidence>
<reference evidence="4" key="1">
    <citation type="submission" date="2023-07" db="EMBL/GenBank/DDBJ databases">
        <title>Black Yeasts Isolated from many extreme environments.</title>
        <authorList>
            <person name="Coleine C."/>
            <person name="Stajich J.E."/>
            <person name="Selbmann L."/>
        </authorList>
    </citation>
    <scope>NUCLEOTIDE SEQUENCE</scope>
    <source>
        <strain evidence="4">CCFEE 5485</strain>
    </source>
</reference>
<dbReference type="AlphaFoldDB" id="A0AAE0WS72"/>
<dbReference type="PANTHER" id="PTHR13878:SF91">
    <property type="entry name" value="FAD BINDING DOMAIN PROTEIN (AFU_ORTHOLOGUE AFUA_6G12070)-RELATED"/>
    <property type="match status" value="1"/>
</dbReference>
<dbReference type="InterPro" id="IPR012951">
    <property type="entry name" value="BBE"/>
</dbReference>
<dbReference type="GO" id="GO:0071949">
    <property type="term" value="F:FAD binding"/>
    <property type="evidence" value="ECO:0007669"/>
    <property type="project" value="InterPro"/>
</dbReference>
<evidence type="ECO:0000313" key="5">
    <source>
        <dbReference type="Proteomes" id="UP001274830"/>
    </source>
</evidence>